<dbReference type="InterPro" id="IPR011050">
    <property type="entry name" value="Pectin_lyase_fold/virulence"/>
</dbReference>
<gene>
    <name evidence="11" type="ORF">HMPREF9442_00418</name>
</gene>
<evidence type="ECO:0008006" key="13">
    <source>
        <dbReference type="Google" id="ProtNLM"/>
    </source>
</evidence>
<dbReference type="GO" id="GO:0000272">
    <property type="term" value="P:polysaccharide catabolic process"/>
    <property type="evidence" value="ECO:0007669"/>
    <property type="project" value="UniProtKB-KW"/>
</dbReference>
<keyword evidence="3 9" id="KW-0378">Hydrolase</keyword>
<evidence type="ECO:0000256" key="3">
    <source>
        <dbReference type="ARBA" id="ARBA00022801"/>
    </source>
</evidence>
<proteinExistence type="inferred from homology"/>
<dbReference type="PANTHER" id="PTHR31736">
    <property type="match status" value="1"/>
</dbReference>
<comment type="function">
    <text evidence="8">Pectinolytic enzyme involved in the degradation of xylogalacturonan (xga), a galacturonan backbone heavily substituted with xylose, and which is one important component of the hairy regions of pectin. Activity requires a galacturonic acid backbone substituted with xylose.</text>
</comment>
<dbReference type="Proteomes" id="UP000005546">
    <property type="component" value="Unassembled WGS sequence"/>
</dbReference>
<evidence type="ECO:0000256" key="7">
    <source>
        <dbReference type="ARBA" id="ARBA00023326"/>
    </source>
</evidence>
<evidence type="ECO:0000256" key="4">
    <source>
        <dbReference type="ARBA" id="ARBA00023180"/>
    </source>
</evidence>
<dbReference type="EMBL" id="AFBR01000013">
    <property type="protein sequence ID" value="EGG57059.1"/>
    <property type="molecule type" value="Genomic_DNA"/>
</dbReference>
<comment type="caution">
    <text evidence="11">The sequence shown here is derived from an EMBL/GenBank/DDBJ whole genome shotgun (WGS) entry which is preliminary data.</text>
</comment>
<dbReference type="Gene3D" id="2.160.20.10">
    <property type="entry name" value="Single-stranded right-handed beta-helix, Pectin lyase-like"/>
    <property type="match status" value="1"/>
</dbReference>
<evidence type="ECO:0000313" key="12">
    <source>
        <dbReference type="Proteomes" id="UP000005546"/>
    </source>
</evidence>
<keyword evidence="12" id="KW-1185">Reference proteome</keyword>
<dbReference type="Pfam" id="PF00295">
    <property type="entry name" value="Glyco_hydro_28"/>
    <property type="match status" value="1"/>
</dbReference>
<dbReference type="InterPro" id="IPR000743">
    <property type="entry name" value="Glyco_hydro_28"/>
</dbReference>
<evidence type="ECO:0000256" key="1">
    <source>
        <dbReference type="ARBA" id="ARBA00008834"/>
    </source>
</evidence>
<keyword evidence="2" id="KW-0677">Repeat</keyword>
<dbReference type="AlphaFoldDB" id="F3QQH6"/>
<evidence type="ECO:0000256" key="6">
    <source>
        <dbReference type="ARBA" id="ARBA00023295"/>
    </source>
</evidence>
<dbReference type="eggNOG" id="COG5434">
    <property type="taxonomic scope" value="Bacteria"/>
</dbReference>
<reference evidence="11 12" key="1">
    <citation type="submission" date="2011-02" db="EMBL/GenBank/DDBJ databases">
        <authorList>
            <person name="Weinstock G."/>
            <person name="Sodergren E."/>
            <person name="Clifton S."/>
            <person name="Fulton L."/>
            <person name="Fulton B."/>
            <person name="Courtney L."/>
            <person name="Fronick C."/>
            <person name="Harrison M."/>
            <person name="Strong C."/>
            <person name="Farmer C."/>
            <person name="Delahaunty K."/>
            <person name="Markovic C."/>
            <person name="Hall O."/>
            <person name="Minx P."/>
            <person name="Tomlinson C."/>
            <person name="Mitreva M."/>
            <person name="Hou S."/>
            <person name="Chen J."/>
            <person name="Wollam A."/>
            <person name="Pepin K.H."/>
            <person name="Johnson M."/>
            <person name="Bhonagiri V."/>
            <person name="Zhang X."/>
            <person name="Suruliraj S."/>
            <person name="Warren W."/>
            <person name="Chinwalla A."/>
            <person name="Mardis E.R."/>
            <person name="Wilson R.K."/>
        </authorList>
    </citation>
    <scope>NUCLEOTIDE SEQUENCE [LARGE SCALE GENOMIC DNA]</scope>
    <source>
        <strain evidence="11 12">YIT 11841</strain>
    </source>
</reference>
<accession>F3QQH6</accession>
<evidence type="ECO:0000256" key="8">
    <source>
        <dbReference type="ARBA" id="ARBA00037278"/>
    </source>
</evidence>
<keyword evidence="6 9" id="KW-0326">Glycosidase</keyword>
<keyword evidence="5" id="KW-0119">Carbohydrate metabolism</keyword>
<dbReference type="InterPro" id="IPR012334">
    <property type="entry name" value="Pectin_lyas_fold"/>
</dbReference>
<dbReference type="SUPFAM" id="SSF51126">
    <property type="entry name" value="Pectin lyase-like"/>
    <property type="match status" value="1"/>
</dbReference>
<feature type="transmembrane region" description="Helical" evidence="10">
    <location>
        <begin position="21"/>
        <end position="46"/>
    </location>
</feature>
<keyword evidence="10" id="KW-0812">Transmembrane</keyword>
<keyword evidence="4" id="KW-0325">Glycoprotein</keyword>
<evidence type="ECO:0000256" key="10">
    <source>
        <dbReference type="SAM" id="Phobius"/>
    </source>
</evidence>
<organism evidence="11 12">
    <name type="scientific">Paraprevotella xylaniphila YIT 11841</name>
    <dbReference type="NCBI Taxonomy" id="762982"/>
    <lineage>
        <taxon>Bacteria</taxon>
        <taxon>Pseudomonadati</taxon>
        <taxon>Bacteroidota</taxon>
        <taxon>Bacteroidia</taxon>
        <taxon>Bacteroidales</taxon>
        <taxon>Prevotellaceae</taxon>
        <taxon>Paraprevotella</taxon>
    </lineage>
</organism>
<evidence type="ECO:0000256" key="5">
    <source>
        <dbReference type="ARBA" id="ARBA00023277"/>
    </source>
</evidence>
<keyword evidence="7" id="KW-0624">Polysaccharide degradation</keyword>
<name>F3QQH6_9BACT</name>
<evidence type="ECO:0000256" key="2">
    <source>
        <dbReference type="ARBA" id="ARBA00022737"/>
    </source>
</evidence>
<keyword evidence="10" id="KW-1133">Transmembrane helix</keyword>
<dbReference type="HOGENOM" id="CLU_011370_2_0_10"/>
<evidence type="ECO:0000313" key="11">
    <source>
        <dbReference type="EMBL" id="EGG57059.1"/>
    </source>
</evidence>
<dbReference type="STRING" id="762982.HMPREF9442_00418"/>
<comment type="similarity">
    <text evidence="1 9">Belongs to the glycosyl hydrolase 28 family.</text>
</comment>
<sequence>MVGLYLQPEINNGNGMKIRHWLLMAFMVMTGSAACYASSSLVTYAVPEGAELNDDFTVQARQGDGEWRNVPSYLVCVDEVRGTQHCVEKASMATFDFSGKVEVKVTYNKGAVDSARIRPLSYGIPFQLKGKELTFTLDRPCNLSVEVNGDIFHNLHLFANPVEVDVPRKKDRNVVYFGPGYHTPKNGVVKVESGQTVYLAGGAVLNGRVLIEGVQDVKLIGRGIIDYKVKGGIRIANSRNVLVEGIATTQCATGGSDAVTIRNVKAISYYGWGDGMNVFASNNVLFDGVFCRNSDDCTTVYGTRLGFKGGCKHVTMQNSTLWADVAHPIFIGIHGDTKNPEVLEDLNYVNIDILDHREKQLNYQGCMSINAGDNNLVRDVRFENIRVENFREGSLVNLRIFYNKKYCTAPGRGIENITFKDVSYDGNRAELSIIEGYDEERKIRNVRFENLRINGQLITDDMPGKPAWYNTGDMAGIYVGPHVEDVTFVSTEGAMTNNVR</sequence>
<dbReference type="GO" id="GO:0004650">
    <property type="term" value="F:polygalacturonase activity"/>
    <property type="evidence" value="ECO:0007669"/>
    <property type="project" value="InterPro"/>
</dbReference>
<evidence type="ECO:0000256" key="9">
    <source>
        <dbReference type="RuleBase" id="RU361169"/>
    </source>
</evidence>
<dbReference type="PANTHER" id="PTHR31736:SF9">
    <property type="entry name" value="ENDO-XYLOGALACTURONAN HYDROLASE A-RELATED"/>
    <property type="match status" value="1"/>
</dbReference>
<keyword evidence="10" id="KW-0472">Membrane</keyword>
<protein>
    <recommendedName>
        <fullName evidence="13">Endo-polygalacturonase</fullName>
    </recommendedName>
</protein>